<evidence type="ECO:0008006" key="3">
    <source>
        <dbReference type="Google" id="ProtNLM"/>
    </source>
</evidence>
<reference evidence="1" key="1">
    <citation type="journal article" date="2021" name="Vet Sci">
        <title>O-Serogroups and Pathovirotypes of Escherichia coli Isolated from Post-Weaning Piglets Showing Diarrhoea and/or Oedema in South Korea.</title>
        <authorList>
            <person name="Byun J.W."/>
            <person name="Moon B.Y."/>
            <person name="Do K.H."/>
            <person name="Lee K."/>
            <person name="Lee H.Y."/>
            <person name="Kim W.I."/>
            <person name="So B."/>
            <person name="Lee W.K."/>
        </authorList>
    </citation>
    <scope>NUCLEOTIDE SEQUENCE</scope>
    <source>
        <strain evidence="1">84/14</strain>
    </source>
</reference>
<dbReference type="RefSeq" id="WP_005602578.1">
    <property type="nucleotide sequence ID" value="NZ_CBDBSV010000137.1"/>
</dbReference>
<evidence type="ECO:0000313" key="2">
    <source>
        <dbReference type="Proteomes" id="UP001077788"/>
    </source>
</evidence>
<dbReference type="Proteomes" id="UP001077788">
    <property type="component" value="Unassembled WGS sequence"/>
</dbReference>
<organism evidence="1 2">
    <name type="scientific">Actinobacillus pleuropneumoniae</name>
    <name type="common">Haemophilus pleuropneumoniae</name>
    <dbReference type="NCBI Taxonomy" id="715"/>
    <lineage>
        <taxon>Bacteria</taxon>
        <taxon>Pseudomonadati</taxon>
        <taxon>Pseudomonadota</taxon>
        <taxon>Gammaproteobacteria</taxon>
        <taxon>Pasteurellales</taxon>
        <taxon>Pasteurellaceae</taxon>
        <taxon>Actinobacillus</taxon>
    </lineage>
</organism>
<proteinExistence type="predicted"/>
<dbReference type="EMBL" id="JAPQFC010000001">
    <property type="protein sequence ID" value="MCY6524430.1"/>
    <property type="molecule type" value="Genomic_DNA"/>
</dbReference>
<protein>
    <recommendedName>
        <fullName evidence="3">Transposase</fullName>
    </recommendedName>
</protein>
<accession>A0A9Q4H6T6</accession>
<evidence type="ECO:0000313" key="1">
    <source>
        <dbReference type="EMBL" id="MCY6524430.1"/>
    </source>
</evidence>
<reference evidence="1" key="2">
    <citation type="submission" date="2022-12" db="EMBL/GenBank/DDBJ databases">
        <authorList>
            <person name="Kardos G."/>
            <person name="Sarkozi R."/>
            <person name="Laczko L."/>
            <person name="Marton S."/>
            <person name="Makrai L."/>
            <person name="Banyai K."/>
            <person name="Fodor L."/>
        </authorList>
    </citation>
    <scope>NUCLEOTIDE SEQUENCE</scope>
    <source>
        <strain evidence="1">84/14</strain>
    </source>
</reference>
<dbReference type="AlphaFoldDB" id="A0A9Q4H6T6"/>
<name>A0A9Q4H6T6_ACTPL</name>
<comment type="caution">
    <text evidence="1">The sequence shown here is derived from an EMBL/GenBank/DDBJ whole genome shotgun (WGS) entry which is preliminary data.</text>
</comment>
<sequence>MAKYHFVIGLIERKQTYTFTNNANDIQNAVAYLKEIQFGIDCIGKYGGLEIPAV</sequence>
<gene>
    <name evidence="1" type="ORF">OYG11_09455</name>
</gene>